<dbReference type="PANTHER" id="PTHR31001:SF56">
    <property type="entry name" value="ZN(2)-C6 FUNGAL-TYPE DOMAIN-CONTAINING PROTEIN"/>
    <property type="match status" value="1"/>
</dbReference>
<keyword evidence="2" id="KW-0479">Metal-binding</keyword>
<organism evidence="6 7">
    <name type="scientific">Testicularia cyperi</name>
    <dbReference type="NCBI Taxonomy" id="1882483"/>
    <lineage>
        <taxon>Eukaryota</taxon>
        <taxon>Fungi</taxon>
        <taxon>Dikarya</taxon>
        <taxon>Basidiomycota</taxon>
        <taxon>Ustilaginomycotina</taxon>
        <taxon>Ustilaginomycetes</taxon>
        <taxon>Ustilaginales</taxon>
        <taxon>Anthracoideaceae</taxon>
        <taxon>Testicularia</taxon>
    </lineage>
</organism>
<feature type="compositionally biased region" description="Polar residues" evidence="4">
    <location>
        <begin position="1125"/>
        <end position="1143"/>
    </location>
</feature>
<dbReference type="InterPro" id="IPR007219">
    <property type="entry name" value="XnlR_reg_dom"/>
</dbReference>
<dbReference type="InParanoid" id="A0A317XIX9"/>
<dbReference type="STRING" id="1882483.A0A317XIX9"/>
<feature type="compositionally biased region" description="Low complexity" evidence="4">
    <location>
        <begin position="11"/>
        <end position="32"/>
    </location>
</feature>
<feature type="domain" description="Zn(2)-C6 fungal-type" evidence="5">
    <location>
        <begin position="276"/>
        <end position="308"/>
    </location>
</feature>
<feature type="compositionally biased region" description="Polar residues" evidence="4">
    <location>
        <begin position="67"/>
        <end position="94"/>
    </location>
</feature>
<dbReference type="GO" id="GO:0008270">
    <property type="term" value="F:zinc ion binding"/>
    <property type="evidence" value="ECO:0007669"/>
    <property type="project" value="InterPro"/>
</dbReference>
<dbReference type="InterPro" id="IPR036864">
    <property type="entry name" value="Zn2-C6_fun-type_DNA-bd_sf"/>
</dbReference>
<evidence type="ECO:0000313" key="6">
    <source>
        <dbReference type="EMBL" id="PWY98273.1"/>
    </source>
</evidence>
<dbReference type="InterPro" id="IPR001138">
    <property type="entry name" value="Zn2Cys6_DnaBD"/>
</dbReference>
<dbReference type="AlphaFoldDB" id="A0A317XIX9"/>
<evidence type="ECO:0000256" key="2">
    <source>
        <dbReference type="ARBA" id="ARBA00022723"/>
    </source>
</evidence>
<feature type="region of interest" description="Disordered" evidence="4">
    <location>
        <begin position="197"/>
        <end position="266"/>
    </location>
</feature>
<keyword evidence="3" id="KW-0539">Nucleus</keyword>
<evidence type="ECO:0000313" key="7">
    <source>
        <dbReference type="Proteomes" id="UP000246740"/>
    </source>
</evidence>
<evidence type="ECO:0000256" key="3">
    <source>
        <dbReference type="ARBA" id="ARBA00023242"/>
    </source>
</evidence>
<evidence type="ECO:0000256" key="1">
    <source>
        <dbReference type="ARBA" id="ARBA00004123"/>
    </source>
</evidence>
<dbReference type="Gene3D" id="4.10.240.10">
    <property type="entry name" value="Zn(2)-C6 fungal-type DNA-binding domain"/>
    <property type="match status" value="1"/>
</dbReference>
<dbReference type="GO" id="GO:0003677">
    <property type="term" value="F:DNA binding"/>
    <property type="evidence" value="ECO:0007669"/>
    <property type="project" value="InterPro"/>
</dbReference>
<feature type="region of interest" description="Disordered" evidence="4">
    <location>
        <begin position="1060"/>
        <end position="1095"/>
    </location>
</feature>
<dbReference type="PANTHER" id="PTHR31001">
    <property type="entry name" value="UNCHARACTERIZED TRANSCRIPTIONAL REGULATORY PROTEIN"/>
    <property type="match status" value="1"/>
</dbReference>
<feature type="region of interest" description="Disordered" evidence="4">
    <location>
        <begin position="1"/>
        <end position="99"/>
    </location>
</feature>
<gene>
    <name evidence="6" type="ORF">BCV70DRAFT_202053</name>
</gene>
<dbReference type="OrthoDB" id="424974at2759"/>
<feature type="region of interest" description="Disordered" evidence="4">
    <location>
        <begin position="1111"/>
        <end position="1143"/>
    </location>
</feature>
<reference evidence="6 7" key="1">
    <citation type="journal article" date="2018" name="Mol. Biol. Evol.">
        <title>Broad Genomic Sampling Reveals a Smut Pathogenic Ancestry of the Fungal Clade Ustilaginomycotina.</title>
        <authorList>
            <person name="Kijpornyongpan T."/>
            <person name="Mondo S.J."/>
            <person name="Barry K."/>
            <person name="Sandor L."/>
            <person name="Lee J."/>
            <person name="Lipzen A."/>
            <person name="Pangilinan J."/>
            <person name="LaButti K."/>
            <person name="Hainaut M."/>
            <person name="Henrissat B."/>
            <person name="Grigoriev I.V."/>
            <person name="Spatafora J.W."/>
            <person name="Aime M.C."/>
        </authorList>
    </citation>
    <scope>NUCLEOTIDE SEQUENCE [LARGE SCALE GENOMIC DNA]</scope>
    <source>
        <strain evidence="6 7">MCA 3645</strain>
    </source>
</reference>
<proteinExistence type="predicted"/>
<sequence>MSDHQNLDQPLQELATAAQLDEALEEQLQQEQLQREQQEQEQARQRQAEEQAHQQQIQQDASQQSAHVLTQEASGASNTDLPPTVDETQQTSSVEHAYDEHVDIASSVAASLGDVSAAVAAAAGAHQGELHDAVQIQDEKQHQPQVTSMEIDAQPDSHIVDASNGSAVPLTDTNDQTELDASAAAASATAAAVAALARSQQAQAQDHDGSTQQPEHHDTDPDASMMSESASPVKQDDGDMSMSTAMRPHKPKKERAKPKPRSKSATKITRFRKITSCLQCREKKQKCDRVKPVCGNCRENPTEDTCHYIDDRKRPGSDDEFAGDSSMGSPIVRKRKETDDGFTATSGDHIFKRADFPRVSERRQALFVQTRREMVDKLAEVGKDRSRDFNTRVNAARAAAIADVLFESALVLPTAEQVSSLLYTYKTQIEPFVNVVVIDINVARIQSFLRWWHSKQPTMPADPPLVPLLLVVLALVLQVRRSSPEFEDQDLRNDAPVPGIECSDERTLLSVAGHCIDALQIACPSAWSSAFQAPIDLTKASLLRGIWHLNELNLQFAGTCFALTTRLAHAAGLHRDPEHWSGMRIEEAQARRNLWWNIVFYEVAHAHRIGQPPCLSHEGFDTRYPDDYDALYAMYERAGMADPDPSRIILPAGTNALVPRTPSHTNFDYHWARFRIYHIFLRQSQQLFRFGISSPPDPNLNDEFAKWKDQLPTTFKEHFERRTQGSVRPSQELLAQIAAQRFDNAVYDPKLTEQLQDFQQGYSLEFMYHQCMITLHRPYIDEQGAWKPPESVQKSLEVCLHSAEALINTVEDVLAVLPTTNMYNLCAYFAFNAGLILAIHCKLDPTSQKHRPHIQKALDLLETLSSMNRLKNIAEQAGRYSSTLKQMLQSIGGDMAALASSSKANTSASADVADSGATAGDAAGASNTGEQTEAAAAAAATEADAGQDATAREAAILGSLDPSLGGDEDNLRQLNNEARANPDGGPDRIPAFLLPFVGLPSDPNTLGPQPGTSFWSESLLDRPMFGVPVAYPVGYGQNPAGVEQNGSAATEVEAGWSAEQGSGVATTHHPTADVSQQQNGGADAGTTEGGGEESAAAPVDYRMYEQLLGGKDTSQDTHTPDRPMSFSQHYNHQAPSRDQASSASYRAFVHNSLARTYDQQQQAAAAAAAGVPKPVADTHFGENGIDESALNAVAAAAAAAAQAEAAAAANGADADTKDELDPQMQSNVLASSWIAWENFSQMLNNRQ</sequence>
<dbReference type="SUPFAM" id="SSF57701">
    <property type="entry name" value="Zn2/Cys6 DNA-binding domain"/>
    <property type="match status" value="1"/>
</dbReference>
<dbReference type="SMART" id="SM00906">
    <property type="entry name" value="Fungal_trans"/>
    <property type="match status" value="1"/>
</dbReference>
<dbReference type="SMART" id="SM00066">
    <property type="entry name" value="GAL4"/>
    <property type="match status" value="1"/>
</dbReference>
<feature type="compositionally biased region" description="Basic and acidic residues" evidence="4">
    <location>
        <begin position="308"/>
        <end position="317"/>
    </location>
</feature>
<keyword evidence="7" id="KW-1185">Reference proteome</keyword>
<feature type="compositionally biased region" description="Basic and acidic residues" evidence="4">
    <location>
        <begin position="33"/>
        <end position="52"/>
    </location>
</feature>
<dbReference type="Proteomes" id="UP000246740">
    <property type="component" value="Unassembled WGS sequence"/>
</dbReference>
<dbReference type="CDD" id="cd00067">
    <property type="entry name" value="GAL4"/>
    <property type="match status" value="1"/>
</dbReference>
<dbReference type="EMBL" id="KZ819199">
    <property type="protein sequence ID" value="PWY98273.1"/>
    <property type="molecule type" value="Genomic_DNA"/>
</dbReference>
<dbReference type="CDD" id="cd12148">
    <property type="entry name" value="fungal_TF_MHR"/>
    <property type="match status" value="1"/>
</dbReference>
<feature type="compositionally biased region" description="Polar residues" evidence="4">
    <location>
        <begin position="1060"/>
        <end position="1079"/>
    </location>
</feature>
<dbReference type="GO" id="GO:0000981">
    <property type="term" value="F:DNA-binding transcription factor activity, RNA polymerase II-specific"/>
    <property type="evidence" value="ECO:0007669"/>
    <property type="project" value="InterPro"/>
</dbReference>
<dbReference type="Pfam" id="PF00172">
    <property type="entry name" value="Zn_clus"/>
    <property type="match status" value="1"/>
</dbReference>
<dbReference type="GO" id="GO:0005634">
    <property type="term" value="C:nucleus"/>
    <property type="evidence" value="ECO:0007669"/>
    <property type="project" value="UniProtKB-SubCell"/>
</dbReference>
<dbReference type="InterPro" id="IPR050613">
    <property type="entry name" value="Sec_Metabolite_Reg"/>
</dbReference>
<feature type="compositionally biased region" description="Basic and acidic residues" evidence="4">
    <location>
        <begin position="205"/>
        <end position="220"/>
    </location>
</feature>
<accession>A0A317XIX9</accession>
<evidence type="ECO:0000259" key="5">
    <source>
        <dbReference type="PROSITE" id="PS50048"/>
    </source>
</evidence>
<protein>
    <recommendedName>
        <fullName evidence="5">Zn(2)-C6 fungal-type domain-containing protein</fullName>
    </recommendedName>
</protein>
<feature type="compositionally biased region" description="Basic residues" evidence="4">
    <location>
        <begin position="247"/>
        <end position="266"/>
    </location>
</feature>
<name>A0A317XIX9_9BASI</name>
<feature type="region of interest" description="Disordered" evidence="4">
    <location>
        <begin position="914"/>
        <end position="946"/>
    </location>
</feature>
<evidence type="ECO:0000256" key="4">
    <source>
        <dbReference type="SAM" id="MobiDB-lite"/>
    </source>
</evidence>
<feature type="region of interest" description="Disordered" evidence="4">
    <location>
        <begin position="308"/>
        <end position="332"/>
    </location>
</feature>
<feature type="compositionally biased region" description="Low complexity" evidence="4">
    <location>
        <begin position="53"/>
        <end position="66"/>
    </location>
</feature>
<dbReference type="PROSITE" id="PS00463">
    <property type="entry name" value="ZN2_CY6_FUNGAL_1"/>
    <property type="match status" value="1"/>
</dbReference>
<dbReference type="PROSITE" id="PS50048">
    <property type="entry name" value="ZN2_CY6_FUNGAL_2"/>
    <property type="match status" value="1"/>
</dbReference>
<dbReference type="Pfam" id="PF04082">
    <property type="entry name" value="Fungal_trans"/>
    <property type="match status" value="1"/>
</dbReference>
<comment type="subcellular location">
    <subcellularLocation>
        <location evidence="1">Nucleus</location>
    </subcellularLocation>
</comment>
<dbReference type="GO" id="GO:0006351">
    <property type="term" value="P:DNA-templated transcription"/>
    <property type="evidence" value="ECO:0007669"/>
    <property type="project" value="InterPro"/>
</dbReference>